<sequence length="306" mass="34138">MENARNKDMKDEYVFFLGCIAPNRYPGIESATYKALEKLDLKLKPFEQASCCPAPGVFGSFDLMTWLTIAARNIVLAEQEDLDILTICNGCYGSLFEADHILKDNETAREKVNEVLGKHGLEYKGTTNVRHLTEVLYFDLGTEYIADRVENPLDANVAVHYGCHYLKPTDVKHIESSEVPKSLDGLVEAIGATSISYRDKNMCCGAGGGVRARNPEVALQMSETKIKNMIAAGADCVTEVCPFCHLQFDRGQIEIEETFKRQYNLPVIHYSQLLGLAMNMSPKDVALDLHFKSADPLLKKLGYIEE</sequence>
<feature type="domain" description="Cysteine-rich" evidence="6">
    <location>
        <begin position="157"/>
        <end position="249"/>
    </location>
</feature>
<dbReference type="RefSeq" id="WP_245314017.1">
    <property type="nucleotide sequence ID" value="NZ_JAGGMU010000001.1"/>
</dbReference>
<dbReference type="Gene3D" id="1.20.1050.140">
    <property type="match status" value="1"/>
</dbReference>
<dbReference type="Gene3D" id="3.40.50.11810">
    <property type="match status" value="1"/>
</dbReference>
<dbReference type="Proteomes" id="UP000740329">
    <property type="component" value="Unassembled WGS sequence"/>
</dbReference>
<evidence type="ECO:0000256" key="1">
    <source>
        <dbReference type="ARBA" id="ARBA00003406"/>
    </source>
</evidence>
<comment type="similarity">
    <text evidence="3">Belongs to the HdrB family.</text>
</comment>
<dbReference type="EMBL" id="JAGGMV010000001">
    <property type="protein sequence ID" value="MBP2201172.1"/>
    <property type="molecule type" value="Genomic_DNA"/>
</dbReference>
<dbReference type="GO" id="GO:0051912">
    <property type="term" value="F:CoB--CoM heterodisulfide reductase activity"/>
    <property type="evidence" value="ECO:0007669"/>
    <property type="project" value="UniProtKB-EC"/>
</dbReference>
<dbReference type="Pfam" id="PF02754">
    <property type="entry name" value="CCG"/>
    <property type="match status" value="2"/>
</dbReference>
<dbReference type="PANTHER" id="PTHR42947:SF1">
    <property type="entry name" value="COB--COM HETERODISULFIDE REDUCTASE SUBUNIT B 1"/>
    <property type="match status" value="1"/>
</dbReference>
<protein>
    <submittedName>
        <fullName evidence="7">Heterodisulfide reductase subunit B</fullName>
        <ecNumber evidence="7">1.8.98.1</ecNumber>
    </submittedName>
</protein>
<feature type="domain" description="Cysteine-rich" evidence="6">
    <location>
        <begin position="13"/>
        <end position="95"/>
    </location>
</feature>
<dbReference type="AlphaFoldDB" id="A0A8J7RG22"/>
<proteinExistence type="inferred from homology"/>
<name>A0A8J7RG22_METVO</name>
<evidence type="ECO:0000313" key="8">
    <source>
        <dbReference type="Proteomes" id="UP000740329"/>
    </source>
</evidence>
<comment type="caution">
    <text evidence="7">The sequence shown here is derived from an EMBL/GenBank/DDBJ whole genome shotgun (WGS) entry which is preliminary data.</text>
</comment>
<reference evidence="7" key="1">
    <citation type="submission" date="2021-03" db="EMBL/GenBank/DDBJ databases">
        <title>Genomic Encyclopedia of Type Strains, Phase IV (KMG-V): Genome sequencing to study the core and pangenomes of soil and plant-associated prokaryotes.</title>
        <authorList>
            <person name="Whitman W."/>
        </authorList>
    </citation>
    <scope>NUCLEOTIDE SEQUENCE</scope>
    <source>
        <strain evidence="7">C4</strain>
    </source>
</reference>
<dbReference type="NCBIfam" id="TIGR03288">
    <property type="entry name" value="CoB_CoM_SS_B"/>
    <property type="match status" value="1"/>
</dbReference>
<dbReference type="PANTHER" id="PTHR42947">
    <property type="entry name" value="COB--COM HETERODISULFIDE REDUCTASE SUBUNIT B 1"/>
    <property type="match status" value="1"/>
</dbReference>
<gene>
    <name evidence="7" type="ORF">J3E07_000570</name>
</gene>
<keyword evidence="4" id="KW-0484">Methanogenesis</keyword>
<evidence type="ECO:0000256" key="5">
    <source>
        <dbReference type="ARBA" id="ARBA00023002"/>
    </source>
</evidence>
<evidence type="ECO:0000256" key="4">
    <source>
        <dbReference type="ARBA" id="ARBA00022994"/>
    </source>
</evidence>
<accession>A0A8J7RG22</accession>
<dbReference type="UniPathway" id="UPA00647">
    <property type="reaction ID" value="UER00700"/>
</dbReference>
<dbReference type="EC" id="1.8.98.1" evidence="7"/>
<dbReference type="InterPro" id="IPR051278">
    <property type="entry name" value="HdrB/HdrD_reductase"/>
</dbReference>
<dbReference type="GO" id="GO:0015948">
    <property type="term" value="P:methanogenesis"/>
    <property type="evidence" value="ECO:0007669"/>
    <property type="project" value="UniProtKB-KW"/>
</dbReference>
<evidence type="ECO:0000256" key="2">
    <source>
        <dbReference type="ARBA" id="ARBA00004808"/>
    </source>
</evidence>
<evidence type="ECO:0000256" key="3">
    <source>
        <dbReference type="ARBA" id="ARBA00010431"/>
    </source>
</evidence>
<evidence type="ECO:0000313" key="7">
    <source>
        <dbReference type="EMBL" id="MBP2201172.1"/>
    </source>
</evidence>
<organism evidence="7 8">
    <name type="scientific">Methanococcus voltae</name>
    <dbReference type="NCBI Taxonomy" id="2188"/>
    <lineage>
        <taxon>Archaea</taxon>
        <taxon>Methanobacteriati</taxon>
        <taxon>Methanobacteriota</taxon>
        <taxon>Methanomada group</taxon>
        <taxon>Methanococci</taxon>
        <taxon>Methanococcales</taxon>
        <taxon>Methanococcaceae</taxon>
        <taxon>Methanococcus</taxon>
    </lineage>
</organism>
<dbReference type="InterPro" id="IPR017678">
    <property type="entry name" value="CoB/CoM_hetero-S_Rdtase_bsu"/>
</dbReference>
<comment type="pathway">
    <text evidence="2">Cofactor metabolism; coenzyme M-coenzyme B heterodisulfide reduction; coenzyme B and coenzyme M from coenzyme M-coenzyme B heterodisulfide: step 1/1.</text>
</comment>
<evidence type="ECO:0000259" key="6">
    <source>
        <dbReference type="Pfam" id="PF02754"/>
    </source>
</evidence>
<dbReference type="InterPro" id="IPR004017">
    <property type="entry name" value="Cys_rich_dom"/>
</dbReference>
<comment type="function">
    <text evidence="1">Part of a complex that catalyzes the reversible reduction of CoM-S-S-CoB to the thiol-coenzymes H-S-CoM (coenzyme M) and H-S-CoB (coenzyme B).</text>
</comment>
<keyword evidence="5 7" id="KW-0560">Oxidoreductase</keyword>